<feature type="region of interest" description="Disordered" evidence="10">
    <location>
        <begin position="35"/>
        <end position="84"/>
    </location>
</feature>
<dbReference type="PANTHER" id="PTHR11636">
    <property type="entry name" value="POU DOMAIN"/>
    <property type="match status" value="1"/>
</dbReference>
<evidence type="ECO:0000256" key="3">
    <source>
        <dbReference type="ARBA" id="ARBA00023125"/>
    </source>
</evidence>
<dbReference type="PROSITE" id="PS51179">
    <property type="entry name" value="POU_3"/>
    <property type="match status" value="1"/>
</dbReference>
<proteinExistence type="inferred from homology"/>
<evidence type="ECO:0000259" key="11">
    <source>
        <dbReference type="PROSITE" id="PS50071"/>
    </source>
</evidence>
<feature type="region of interest" description="Disordered" evidence="10">
    <location>
        <begin position="496"/>
        <end position="516"/>
    </location>
</feature>
<evidence type="ECO:0000313" key="14">
    <source>
        <dbReference type="Proteomes" id="UP000308267"/>
    </source>
</evidence>
<comment type="similarity">
    <text evidence="9">Belongs to the POU transcription factor family.</text>
</comment>
<dbReference type="OrthoDB" id="6358449at2759"/>
<dbReference type="InterPro" id="IPR013847">
    <property type="entry name" value="POU"/>
</dbReference>
<evidence type="ECO:0000256" key="10">
    <source>
        <dbReference type="SAM" id="MobiDB-lite"/>
    </source>
</evidence>
<evidence type="ECO:0000313" key="13">
    <source>
        <dbReference type="EMBL" id="TGZ61542.1"/>
    </source>
</evidence>
<feature type="compositionally biased region" description="Low complexity" evidence="10">
    <location>
        <begin position="506"/>
        <end position="516"/>
    </location>
</feature>
<sequence>MAVVPAVPFSGCLTRTKEYPDESVATLSERVEIPSKEFNGSEVSSNSSEKSSSRSRVPLVSEIADTEERREASTESTCHESHALEDSAVLYEPPTLNPLLAIASHQWFDRLFSSTSSQSATKLRAIEGARQRRNSIIADRLAPDFKTFAPSDYENFTRNYRNCDEKSAAYYPINPVLNQSVNRSFSDTAETDGSQMFNGSSLSCPYDSLAYNTVLPNAKDISSSFPLSHEEQQYPVQNKQLEQSPNTVRPILFSSPERANRPEVLKRFRSSTPLATDAPQSSKLHSEGAYDCFHANDTRRQVAERAYQHEIRSATEAILSRQVMIEPHPSGLKHMSSVPSSAGTYPFLSQQLFKSHCSNYNHTTEGDGCLASLQFSPQNFSGHKVEEDSSCSSSTGLERVPCVSCDSCNVKQTEVTSQFDDKAENRHNDSPPYFPMMERTKNLGDALIRQNDIGPTLPNGTDYELHQRSGFQCDRSSTHRFYPEWFGTHNNGAKTKGNVDWRRSSDNSTSSDISPTPGLLPCISQGIISNFANPYSLSPSLFHEPSEMLPQTSHCGNPYSVHFEPHYQLDSQGAFGHSPTNLNYTPLLQYHTDSNAAAAAAMVTNFQTNLNYHMLQPQMGALVTQPNPHQTPVATTRSCFGSTNMLSVGAGQFGHRSVNSLVQPQPIETDYNPRDLEAFSERFKQRRIKLGVTQADVGKALGNLKIAGVGSLSQSTICRFESLTLSHNNMVALKPVLQAWLEEAEAEAAEKLRHPEIYDPEEEKRRKRTSITDSEKRSLEAFFSVQPRPSSEKIAQIAEKLNLKKNVVRVWFCNQRQKQKRMKFSTLGLLHHQSNRV</sequence>
<comment type="subcellular location">
    <subcellularLocation>
        <location evidence="1 7 8">Nucleus</location>
    </subcellularLocation>
</comment>
<dbReference type="Pfam" id="PF00157">
    <property type="entry name" value="Pou"/>
    <property type="match status" value="1"/>
</dbReference>
<dbReference type="SUPFAM" id="SSF46689">
    <property type="entry name" value="Homeodomain-like"/>
    <property type="match status" value="1"/>
</dbReference>
<keyword evidence="4 7" id="KW-0371">Homeobox</keyword>
<evidence type="ECO:0000256" key="8">
    <source>
        <dbReference type="RuleBase" id="RU000682"/>
    </source>
</evidence>
<keyword evidence="2" id="KW-0805">Transcription regulation</keyword>
<dbReference type="SMART" id="SM00389">
    <property type="entry name" value="HOX"/>
    <property type="match status" value="1"/>
</dbReference>
<organism evidence="13 14">
    <name type="scientific">Opisthorchis felineus</name>
    <dbReference type="NCBI Taxonomy" id="147828"/>
    <lineage>
        <taxon>Eukaryota</taxon>
        <taxon>Metazoa</taxon>
        <taxon>Spiralia</taxon>
        <taxon>Lophotrochozoa</taxon>
        <taxon>Platyhelminthes</taxon>
        <taxon>Trematoda</taxon>
        <taxon>Digenea</taxon>
        <taxon>Opisthorchiida</taxon>
        <taxon>Opisthorchiata</taxon>
        <taxon>Opisthorchiidae</taxon>
        <taxon>Opisthorchis</taxon>
    </lineage>
</organism>
<dbReference type="Gene3D" id="1.10.10.60">
    <property type="entry name" value="Homeodomain-like"/>
    <property type="match status" value="1"/>
</dbReference>
<evidence type="ECO:0000256" key="9">
    <source>
        <dbReference type="RuleBase" id="RU361194"/>
    </source>
</evidence>
<gene>
    <name evidence="13" type="ORF">CRM22_007950</name>
</gene>
<feature type="domain" description="POU-specific" evidence="12">
    <location>
        <begin position="668"/>
        <end position="745"/>
    </location>
</feature>
<feature type="compositionally biased region" description="Low complexity" evidence="10">
    <location>
        <begin position="41"/>
        <end position="57"/>
    </location>
</feature>
<comment type="caution">
    <text evidence="13">The sequence shown here is derived from an EMBL/GenBank/DDBJ whole genome shotgun (WGS) entry which is preliminary data.</text>
</comment>
<evidence type="ECO:0000256" key="5">
    <source>
        <dbReference type="ARBA" id="ARBA00023163"/>
    </source>
</evidence>
<protein>
    <recommendedName>
        <fullName evidence="9">POU domain protein</fullName>
    </recommendedName>
</protein>
<dbReference type="InterPro" id="IPR017970">
    <property type="entry name" value="Homeobox_CS"/>
</dbReference>
<dbReference type="SMART" id="SM00352">
    <property type="entry name" value="POU"/>
    <property type="match status" value="1"/>
</dbReference>
<dbReference type="PROSITE" id="PS00027">
    <property type="entry name" value="HOMEOBOX_1"/>
    <property type="match status" value="1"/>
</dbReference>
<dbReference type="SUPFAM" id="SSF47413">
    <property type="entry name" value="lambda repressor-like DNA-binding domains"/>
    <property type="match status" value="1"/>
</dbReference>
<keyword evidence="6 7" id="KW-0539">Nucleus</keyword>
<evidence type="ECO:0000256" key="2">
    <source>
        <dbReference type="ARBA" id="ARBA00023015"/>
    </source>
</evidence>
<dbReference type="InterPro" id="IPR050255">
    <property type="entry name" value="POU_domain_TF"/>
</dbReference>
<dbReference type="GO" id="GO:0000981">
    <property type="term" value="F:DNA-binding transcription factor activity, RNA polymerase II-specific"/>
    <property type="evidence" value="ECO:0007669"/>
    <property type="project" value="InterPro"/>
</dbReference>
<feature type="domain" description="Homeobox" evidence="11">
    <location>
        <begin position="762"/>
        <end position="822"/>
    </location>
</feature>
<dbReference type="InterPro" id="IPR010982">
    <property type="entry name" value="Lambda_DNA-bd_dom_sf"/>
</dbReference>
<feature type="DNA-binding region" description="Homeobox" evidence="7">
    <location>
        <begin position="764"/>
        <end position="823"/>
    </location>
</feature>
<dbReference type="AlphaFoldDB" id="A0A4S2LDK1"/>
<dbReference type="GO" id="GO:0005634">
    <property type="term" value="C:nucleus"/>
    <property type="evidence" value="ECO:0007669"/>
    <property type="project" value="UniProtKB-SubCell"/>
</dbReference>
<dbReference type="InterPro" id="IPR000327">
    <property type="entry name" value="POU_dom"/>
</dbReference>
<keyword evidence="14" id="KW-1185">Reference proteome</keyword>
<dbReference type="Pfam" id="PF00046">
    <property type="entry name" value="Homeodomain"/>
    <property type="match status" value="1"/>
</dbReference>
<dbReference type="PROSITE" id="PS00465">
    <property type="entry name" value="POU_2"/>
    <property type="match status" value="1"/>
</dbReference>
<evidence type="ECO:0000256" key="7">
    <source>
        <dbReference type="PROSITE-ProRule" id="PRU00108"/>
    </source>
</evidence>
<evidence type="ECO:0000256" key="1">
    <source>
        <dbReference type="ARBA" id="ARBA00004123"/>
    </source>
</evidence>
<dbReference type="STRING" id="147828.A0A4S2LDK1"/>
<dbReference type="FunFam" id="1.10.260.40:FF:000007">
    <property type="entry name" value="POU domain protein"/>
    <property type="match status" value="1"/>
</dbReference>
<dbReference type="PROSITE" id="PS00035">
    <property type="entry name" value="POU_1"/>
    <property type="match status" value="1"/>
</dbReference>
<feature type="compositionally biased region" description="Basic and acidic residues" evidence="10">
    <location>
        <begin position="66"/>
        <end position="84"/>
    </location>
</feature>
<keyword evidence="3 7" id="KW-0238">DNA-binding</keyword>
<dbReference type="EMBL" id="SJOL01007924">
    <property type="protein sequence ID" value="TGZ61542.1"/>
    <property type="molecule type" value="Genomic_DNA"/>
</dbReference>
<dbReference type="CDD" id="cd00086">
    <property type="entry name" value="homeodomain"/>
    <property type="match status" value="1"/>
</dbReference>
<evidence type="ECO:0000259" key="12">
    <source>
        <dbReference type="PROSITE" id="PS51179"/>
    </source>
</evidence>
<name>A0A4S2LDK1_OPIFE</name>
<accession>A0A4S2LDK1</accession>
<dbReference type="InterPro" id="IPR009057">
    <property type="entry name" value="Homeodomain-like_sf"/>
</dbReference>
<dbReference type="PROSITE" id="PS50071">
    <property type="entry name" value="HOMEOBOX_2"/>
    <property type="match status" value="1"/>
</dbReference>
<evidence type="ECO:0000256" key="4">
    <source>
        <dbReference type="ARBA" id="ARBA00023155"/>
    </source>
</evidence>
<dbReference type="PANTHER" id="PTHR11636:SF70">
    <property type="entry name" value="INHIBITORY POU PROTEIN"/>
    <property type="match status" value="1"/>
</dbReference>
<reference evidence="13 14" key="1">
    <citation type="journal article" date="2019" name="BMC Genomics">
        <title>New insights from Opisthorchis felineus genome: update on genomics of the epidemiologically important liver flukes.</title>
        <authorList>
            <person name="Ershov N.I."/>
            <person name="Mordvinov V.A."/>
            <person name="Prokhortchouk E.B."/>
            <person name="Pakharukova M.Y."/>
            <person name="Gunbin K.V."/>
            <person name="Ustyantsev K."/>
            <person name="Genaev M.A."/>
            <person name="Blinov A.G."/>
            <person name="Mazur A."/>
            <person name="Boulygina E."/>
            <person name="Tsygankova S."/>
            <person name="Khrameeva E."/>
            <person name="Chekanov N."/>
            <person name="Fan G."/>
            <person name="Xiao A."/>
            <person name="Zhang H."/>
            <person name="Xu X."/>
            <person name="Yang H."/>
            <person name="Solovyev V."/>
            <person name="Lee S.M."/>
            <person name="Liu X."/>
            <person name="Afonnikov D.A."/>
            <person name="Skryabin K.G."/>
        </authorList>
    </citation>
    <scope>NUCLEOTIDE SEQUENCE [LARGE SCALE GENOMIC DNA]</scope>
    <source>
        <strain evidence="13">AK-0245</strain>
        <tissue evidence="13">Whole organism</tissue>
    </source>
</reference>
<dbReference type="GO" id="GO:0000978">
    <property type="term" value="F:RNA polymerase II cis-regulatory region sequence-specific DNA binding"/>
    <property type="evidence" value="ECO:0007669"/>
    <property type="project" value="TreeGrafter"/>
</dbReference>
<dbReference type="Gene3D" id="1.10.260.40">
    <property type="entry name" value="lambda repressor-like DNA-binding domains"/>
    <property type="match status" value="1"/>
</dbReference>
<evidence type="ECO:0000256" key="6">
    <source>
        <dbReference type="ARBA" id="ARBA00023242"/>
    </source>
</evidence>
<keyword evidence="5 9" id="KW-0804">Transcription</keyword>
<dbReference type="InterPro" id="IPR001356">
    <property type="entry name" value="HD"/>
</dbReference>
<dbReference type="Proteomes" id="UP000308267">
    <property type="component" value="Unassembled WGS sequence"/>
</dbReference>
<dbReference type="PRINTS" id="PR00028">
    <property type="entry name" value="POUDOMAIN"/>
</dbReference>